<proteinExistence type="predicted"/>
<organism evidence="2 3">
    <name type="scientific">Jimgerdemannia flammicorona</name>
    <dbReference type="NCBI Taxonomy" id="994334"/>
    <lineage>
        <taxon>Eukaryota</taxon>
        <taxon>Fungi</taxon>
        <taxon>Fungi incertae sedis</taxon>
        <taxon>Mucoromycota</taxon>
        <taxon>Mucoromycotina</taxon>
        <taxon>Endogonomycetes</taxon>
        <taxon>Endogonales</taxon>
        <taxon>Endogonaceae</taxon>
        <taxon>Jimgerdemannia</taxon>
    </lineage>
</organism>
<name>A0A433QE41_9FUNG</name>
<dbReference type="EMBL" id="RBNJ01007332">
    <property type="protein sequence ID" value="RUS28027.1"/>
    <property type="molecule type" value="Genomic_DNA"/>
</dbReference>
<dbReference type="AlphaFoldDB" id="A0A433QE41"/>
<feature type="compositionally biased region" description="Basic residues" evidence="1">
    <location>
        <begin position="18"/>
        <end position="35"/>
    </location>
</feature>
<protein>
    <submittedName>
        <fullName evidence="2">Uncharacterized protein</fullName>
    </submittedName>
</protein>
<gene>
    <name evidence="2" type="ORF">BC938DRAFT_482447</name>
</gene>
<feature type="region of interest" description="Disordered" evidence="1">
    <location>
        <begin position="1"/>
        <end position="52"/>
    </location>
</feature>
<accession>A0A433QE41</accession>
<comment type="caution">
    <text evidence="2">The sequence shown here is derived from an EMBL/GenBank/DDBJ whole genome shotgun (WGS) entry which is preliminary data.</text>
</comment>
<evidence type="ECO:0000313" key="3">
    <source>
        <dbReference type="Proteomes" id="UP000274822"/>
    </source>
</evidence>
<evidence type="ECO:0000256" key="1">
    <source>
        <dbReference type="SAM" id="MobiDB-lite"/>
    </source>
</evidence>
<evidence type="ECO:0000313" key="2">
    <source>
        <dbReference type="EMBL" id="RUS28027.1"/>
    </source>
</evidence>
<sequence>MTRSHPPRYCLQTLSSHRPQRTQDRRHRHRQPHRSQHPDQTFPPRRHVPSFSGLLRPSNSRCLCIELPDVDAGASGPMTSNAAGAMAAGASGALVAAEAHARDEWAELLRRG</sequence>
<dbReference type="Proteomes" id="UP000274822">
    <property type="component" value="Unassembled WGS sequence"/>
</dbReference>
<reference evidence="2 3" key="1">
    <citation type="journal article" date="2018" name="New Phytol.">
        <title>Phylogenomics of Endogonaceae and evolution of mycorrhizas within Mucoromycota.</title>
        <authorList>
            <person name="Chang Y."/>
            <person name="Desiro A."/>
            <person name="Na H."/>
            <person name="Sandor L."/>
            <person name="Lipzen A."/>
            <person name="Clum A."/>
            <person name="Barry K."/>
            <person name="Grigoriev I.V."/>
            <person name="Martin F.M."/>
            <person name="Stajich J.E."/>
            <person name="Smith M.E."/>
            <person name="Bonito G."/>
            <person name="Spatafora J.W."/>
        </authorList>
    </citation>
    <scope>NUCLEOTIDE SEQUENCE [LARGE SCALE GENOMIC DNA]</scope>
    <source>
        <strain evidence="2 3">AD002</strain>
    </source>
</reference>
<keyword evidence="3" id="KW-1185">Reference proteome</keyword>